<dbReference type="InterPro" id="IPR023393">
    <property type="entry name" value="START-like_dom_sf"/>
</dbReference>
<organism evidence="1 2">
    <name type="scientific">Chryseosolibacter histidini</name>
    <dbReference type="NCBI Taxonomy" id="2782349"/>
    <lineage>
        <taxon>Bacteria</taxon>
        <taxon>Pseudomonadati</taxon>
        <taxon>Bacteroidota</taxon>
        <taxon>Cytophagia</taxon>
        <taxon>Cytophagales</taxon>
        <taxon>Chryseotaleaceae</taxon>
        <taxon>Chryseosolibacter</taxon>
    </lineage>
</organism>
<dbReference type="Proteomes" id="UP001319200">
    <property type="component" value="Unassembled WGS sequence"/>
</dbReference>
<sequence>MIIPYLLHAQAEKAGDEGFKLVKEKDNIFVYERWISFPKTNPPVEAREVKGVFFVRASIDEALALVKNEAKIKEWQDHVEKFKVYPQTDTTWYEYSYHDIPWPVSDQDHFLVYKITEKVPGQRLFMTFESVVNDKYAPVDDDAYRMSLAGSWLFEKREKDVRITYRILSMPSSIPRIFTDPVIRANLMSTIKSYISILEEE</sequence>
<evidence type="ECO:0000313" key="2">
    <source>
        <dbReference type="Proteomes" id="UP001319200"/>
    </source>
</evidence>
<protein>
    <recommendedName>
        <fullName evidence="3">START domain-containing protein</fullName>
    </recommendedName>
</protein>
<dbReference type="RefSeq" id="WP_254164831.1">
    <property type="nucleotide sequence ID" value="NZ_JAHESF010000015.1"/>
</dbReference>
<dbReference type="AlphaFoldDB" id="A0AAP2GQH7"/>
<keyword evidence="2" id="KW-1185">Reference proteome</keyword>
<dbReference type="EMBL" id="JAHESF010000015">
    <property type="protein sequence ID" value="MBT1698542.1"/>
    <property type="molecule type" value="Genomic_DNA"/>
</dbReference>
<dbReference type="Gene3D" id="3.30.530.20">
    <property type="match status" value="1"/>
</dbReference>
<dbReference type="SUPFAM" id="SSF55961">
    <property type="entry name" value="Bet v1-like"/>
    <property type="match status" value="1"/>
</dbReference>
<name>A0AAP2GQH7_9BACT</name>
<evidence type="ECO:0008006" key="3">
    <source>
        <dbReference type="Google" id="ProtNLM"/>
    </source>
</evidence>
<reference evidence="1 2" key="1">
    <citation type="submission" date="2021-05" db="EMBL/GenBank/DDBJ databases">
        <title>A Polyphasic approach of four new species of the genus Ohtaekwangia: Ohtaekwangia histidinii sp. nov., Ohtaekwangia cretensis sp. nov., Ohtaekwangia indiensis sp. nov., Ohtaekwangia reichenbachii sp. nov. from diverse environment.</title>
        <authorList>
            <person name="Octaviana S."/>
        </authorList>
    </citation>
    <scope>NUCLEOTIDE SEQUENCE [LARGE SCALE GENOMIC DNA]</scope>
    <source>
        <strain evidence="1 2">PWU4</strain>
    </source>
</reference>
<comment type="caution">
    <text evidence="1">The sequence shown here is derived from an EMBL/GenBank/DDBJ whole genome shotgun (WGS) entry which is preliminary data.</text>
</comment>
<accession>A0AAP2GQH7</accession>
<gene>
    <name evidence="1" type="ORF">KK083_16745</name>
</gene>
<evidence type="ECO:0000313" key="1">
    <source>
        <dbReference type="EMBL" id="MBT1698542.1"/>
    </source>
</evidence>
<proteinExistence type="predicted"/>